<feature type="region of interest" description="Disordered" evidence="1">
    <location>
        <begin position="51"/>
        <end position="72"/>
    </location>
</feature>
<evidence type="ECO:0008006" key="4">
    <source>
        <dbReference type="Google" id="ProtNLM"/>
    </source>
</evidence>
<reference evidence="2 3" key="1">
    <citation type="journal article" date="2019" name="Int. J. Syst. Evol. Microbiol.">
        <title>The Global Catalogue of Microorganisms (GCM) 10K type strain sequencing project: providing services to taxonomists for standard genome sequencing and annotation.</title>
        <authorList>
            <consortium name="The Broad Institute Genomics Platform"/>
            <consortium name="The Broad Institute Genome Sequencing Center for Infectious Disease"/>
            <person name="Wu L."/>
            <person name="Ma J."/>
        </authorList>
    </citation>
    <scope>NUCLEOTIDE SEQUENCE [LARGE SCALE GENOMIC DNA]</scope>
    <source>
        <strain evidence="2 3">JCM 3325</strain>
    </source>
</reference>
<organism evidence="2 3">
    <name type="scientific">Actinomadura vinacea</name>
    <dbReference type="NCBI Taxonomy" id="115336"/>
    <lineage>
        <taxon>Bacteria</taxon>
        <taxon>Bacillati</taxon>
        <taxon>Actinomycetota</taxon>
        <taxon>Actinomycetes</taxon>
        <taxon>Streptosporangiales</taxon>
        <taxon>Thermomonosporaceae</taxon>
        <taxon>Actinomadura</taxon>
    </lineage>
</organism>
<keyword evidence="3" id="KW-1185">Reference proteome</keyword>
<accession>A0ABN3IAT9</accession>
<gene>
    <name evidence="2" type="ORF">GCM10010191_01820</name>
</gene>
<evidence type="ECO:0000313" key="2">
    <source>
        <dbReference type="EMBL" id="GAA2398695.1"/>
    </source>
</evidence>
<feature type="compositionally biased region" description="Basic and acidic residues" evidence="1">
    <location>
        <begin position="59"/>
        <end position="72"/>
    </location>
</feature>
<evidence type="ECO:0000256" key="1">
    <source>
        <dbReference type="SAM" id="MobiDB-lite"/>
    </source>
</evidence>
<proteinExistence type="predicted"/>
<comment type="caution">
    <text evidence="2">The sequence shown here is derived from an EMBL/GenBank/DDBJ whole genome shotgun (WGS) entry which is preliminary data.</text>
</comment>
<dbReference type="Proteomes" id="UP001501231">
    <property type="component" value="Unassembled WGS sequence"/>
</dbReference>
<name>A0ABN3IAT9_9ACTN</name>
<evidence type="ECO:0000313" key="3">
    <source>
        <dbReference type="Proteomes" id="UP001501231"/>
    </source>
</evidence>
<protein>
    <recommendedName>
        <fullName evidence="4">GNAT family N-acetyltransferase</fullName>
    </recommendedName>
</protein>
<dbReference type="EMBL" id="BAAARW010000001">
    <property type="protein sequence ID" value="GAA2398695.1"/>
    <property type="molecule type" value="Genomic_DNA"/>
</dbReference>
<sequence>MDVSDTTKDLTYAAFVEAAWSRHLGVATLLAGSPHQAEELGFRFGQWGISPGHGAPSRSDNRADAPRLRSDL</sequence>